<dbReference type="RefSeq" id="WP_068447122.1">
    <property type="nucleotide sequence ID" value="NZ_CANKUV010000001.1"/>
</dbReference>
<dbReference type="SUPFAM" id="SSF48452">
    <property type="entry name" value="TPR-like"/>
    <property type="match status" value="1"/>
</dbReference>
<protein>
    <submittedName>
        <fullName evidence="2">Uncharacterized protein</fullName>
    </submittedName>
</protein>
<evidence type="ECO:0000313" key="3">
    <source>
        <dbReference type="Proteomes" id="UP000076923"/>
    </source>
</evidence>
<feature type="repeat" description="TPR" evidence="1">
    <location>
        <begin position="89"/>
        <end position="122"/>
    </location>
</feature>
<proteinExistence type="predicted"/>
<dbReference type="AlphaFoldDB" id="A0A176THG5"/>
<dbReference type="OrthoDB" id="1465784at2"/>
<dbReference type="InterPro" id="IPR011990">
    <property type="entry name" value="TPR-like_helical_dom_sf"/>
</dbReference>
<dbReference type="InterPro" id="IPR019734">
    <property type="entry name" value="TPR_rpt"/>
</dbReference>
<dbReference type="Proteomes" id="UP000076923">
    <property type="component" value="Unassembled WGS sequence"/>
</dbReference>
<name>A0A176THG5_9FLAO</name>
<keyword evidence="1" id="KW-0802">TPR repeat</keyword>
<gene>
    <name evidence="2" type="ORF">LPB303_00770</name>
</gene>
<dbReference type="SMART" id="SM00028">
    <property type="entry name" value="TPR"/>
    <property type="match status" value="3"/>
</dbReference>
<dbReference type="Gene3D" id="1.25.40.10">
    <property type="entry name" value="Tetratricopeptide repeat domain"/>
    <property type="match status" value="2"/>
</dbReference>
<sequence>MIKRIKIKELREKRRICLDKLFLFSFFFVLFSLNAFSQDSIPIAKDLTEEKELNFQQFFFKALSEKAIGNYQKAIENLESSNQIITDNVAVYFEFSKNYYLLNKILLAKEYIQRALNKEPNNVWMLKHLVKIDIKDKNFSEAIIVQEKLVAFDLSEQELLVKLYLNNKEEDKAVALMNLMEQNNGLSASFKRLKSNLENKNEIIVAEEAIATVETGSLEEQFKANKSYAVLEQILKKSKQQPEVLLKYSEEGVLLFPAQPFVYLMKGKALNYQKKYKNALVSLQNGIDFVIEDEMEADFYKEMAVSYNGLGNFKEEKNFIEKSKKIKN</sequence>
<dbReference type="EMBL" id="LVWE01000001">
    <property type="protein sequence ID" value="OAD46816.1"/>
    <property type="molecule type" value="Genomic_DNA"/>
</dbReference>
<reference evidence="2 3" key="1">
    <citation type="submission" date="2016-02" db="EMBL/GenBank/DDBJ databases">
        <title>Draft genome sequence of Polaribacter atrinae KACC17473.</title>
        <authorList>
            <person name="Shin S.-K."/>
            <person name="Yi H."/>
        </authorList>
    </citation>
    <scope>NUCLEOTIDE SEQUENCE [LARGE SCALE GENOMIC DNA]</scope>
    <source>
        <strain evidence="2 3">KACC 17473</strain>
    </source>
</reference>
<organism evidence="2 3">
    <name type="scientific">Polaribacter atrinae</name>
    <dbReference type="NCBI Taxonomy" id="1333662"/>
    <lineage>
        <taxon>Bacteria</taxon>
        <taxon>Pseudomonadati</taxon>
        <taxon>Bacteroidota</taxon>
        <taxon>Flavobacteriia</taxon>
        <taxon>Flavobacteriales</taxon>
        <taxon>Flavobacteriaceae</taxon>
    </lineage>
</organism>
<evidence type="ECO:0000313" key="2">
    <source>
        <dbReference type="EMBL" id="OAD46816.1"/>
    </source>
</evidence>
<dbReference type="PROSITE" id="PS50005">
    <property type="entry name" value="TPR"/>
    <property type="match status" value="1"/>
</dbReference>
<dbReference type="STRING" id="1333662.LPB303_00770"/>
<accession>A0A176THG5</accession>
<comment type="caution">
    <text evidence="2">The sequence shown here is derived from an EMBL/GenBank/DDBJ whole genome shotgun (WGS) entry which is preliminary data.</text>
</comment>
<evidence type="ECO:0000256" key="1">
    <source>
        <dbReference type="PROSITE-ProRule" id="PRU00339"/>
    </source>
</evidence>
<keyword evidence="3" id="KW-1185">Reference proteome</keyword>